<dbReference type="PANTHER" id="PTHR34218:SF5">
    <property type="entry name" value="PENICILLIN ACYLASE FAMILY PROTEIN"/>
    <property type="match status" value="1"/>
</dbReference>
<organism evidence="4 5">
    <name type="scientific">Ferrimonas pelagia</name>
    <dbReference type="NCBI Taxonomy" id="1177826"/>
    <lineage>
        <taxon>Bacteria</taxon>
        <taxon>Pseudomonadati</taxon>
        <taxon>Pseudomonadota</taxon>
        <taxon>Gammaproteobacteria</taxon>
        <taxon>Alteromonadales</taxon>
        <taxon>Ferrimonadaceae</taxon>
        <taxon>Ferrimonas</taxon>
    </lineage>
</organism>
<dbReference type="InterPro" id="IPR023343">
    <property type="entry name" value="Penicillin_amidase_dom1"/>
</dbReference>
<dbReference type="InterPro" id="IPR043146">
    <property type="entry name" value="Penicillin_amidase_N_B-knob"/>
</dbReference>
<comment type="similarity">
    <text evidence="1">Belongs to the peptidase S45 family.</text>
</comment>
<evidence type="ECO:0000256" key="2">
    <source>
        <dbReference type="ARBA" id="ARBA00022801"/>
    </source>
</evidence>
<comment type="caution">
    <text evidence="4">The sequence shown here is derived from an EMBL/GenBank/DDBJ whole genome shotgun (WGS) entry which is preliminary data.</text>
</comment>
<reference evidence="5" key="1">
    <citation type="journal article" date="2019" name="Int. J. Syst. Evol. Microbiol.">
        <title>The Global Catalogue of Microorganisms (GCM) 10K type strain sequencing project: providing services to taxonomists for standard genome sequencing and annotation.</title>
        <authorList>
            <consortium name="The Broad Institute Genomics Platform"/>
            <consortium name="The Broad Institute Genome Sequencing Center for Infectious Disease"/>
            <person name="Wu L."/>
            <person name="Ma J."/>
        </authorList>
    </citation>
    <scope>NUCLEOTIDE SEQUENCE [LARGE SCALE GENOMIC DNA]</scope>
    <source>
        <strain evidence="5">JCM 18401</strain>
    </source>
</reference>
<gene>
    <name evidence="4" type="primary">hacB</name>
    <name evidence="4" type="ORF">GCM10023333_10980</name>
</gene>
<evidence type="ECO:0000313" key="5">
    <source>
        <dbReference type="Proteomes" id="UP001499988"/>
    </source>
</evidence>
<dbReference type="SUPFAM" id="SSF56235">
    <property type="entry name" value="N-terminal nucleophile aminohydrolases (Ntn hydrolases)"/>
    <property type="match status" value="1"/>
</dbReference>
<evidence type="ECO:0000256" key="1">
    <source>
        <dbReference type="ARBA" id="ARBA00006586"/>
    </source>
</evidence>
<keyword evidence="5" id="KW-1185">Reference proteome</keyword>
<dbReference type="InterPro" id="IPR029055">
    <property type="entry name" value="Ntn_hydrolases_N"/>
</dbReference>
<dbReference type="PANTHER" id="PTHR34218">
    <property type="entry name" value="PEPTIDASE S45 PENICILLIN AMIDASE"/>
    <property type="match status" value="1"/>
</dbReference>
<dbReference type="Gene3D" id="1.10.1400.10">
    <property type="match status" value="1"/>
</dbReference>
<sequence>MLRILSKYATLAAMLLLLLALLLVTKLIWERQPNSADNPQLKGIGSKVEIAFSEFGVPNIDAASDRDALVALGWLHARDRLFQMDVLRRIGKGELSALFGESTLKTDRLFRTLGTRAWSQQQAQDLPERSPQLQSWLGSYVEGINQYLDAHPVPLEYLLLNASPEPFSTTDVFATLSYMAHSFTAAFKQDPLLTDLYQHLDPAYHHVLQGHWQHAPDSLPELGDLTAYHQVINALPEHLPLGQMQGSNGWLVSAARSASGAPLFANDPHISFSTPQVWYEAQLHTPNRSLYGHYLPGLPIPLLGQTPSRVWGLTMLLNDDADLFQLQSHQQQYLLDGEPHSYALERQSIPVKGQADEILTIYHSRFGPRIDQILELSEPTALYWTFTESENQPLQGLMGLVNANSMTELSQHLPLIWSPGVNLLYADTDGNIAKWAVARYLKRAPGISGATVIDGSQRANRPRGFYAFDENPREINPESGLIFSANHPYRLPLSEQEQSSYYAPLFRPQWLAQQLQSQATWTAADFKSLQTDSRNLRFELLKAPFLAATAELPSEQRQQLAQWDGRYRPNSAAPTLFEAFYYQLLKSIFADELGMPLFDRLRREGLIDKMLYQVVNAPTSLWWNNVDRLTYQNADDTLKTAWQITLQQLEGSIAWQDNARYRHRHAMGSNDWLQALFEGPKLAISGSKRALNNVSYRYQNGNWQGTFGPSTRRIVDLAKPSQVQVISPLGQSGVQFTPHFADQAELYQQGLYRQIQLTPASTVDLTLQPHP</sequence>
<dbReference type="Pfam" id="PF01804">
    <property type="entry name" value="Penicil_amidase"/>
    <property type="match status" value="1"/>
</dbReference>
<dbReference type="InterPro" id="IPR043147">
    <property type="entry name" value="Penicillin_amidase_A-knob"/>
</dbReference>
<dbReference type="CDD" id="cd03747">
    <property type="entry name" value="Ntn_PGA_like"/>
    <property type="match status" value="1"/>
</dbReference>
<dbReference type="EMBL" id="BAABJZ010000014">
    <property type="protein sequence ID" value="GAA4878990.1"/>
    <property type="molecule type" value="Genomic_DNA"/>
</dbReference>
<dbReference type="InterPro" id="IPR002692">
    <property type="entry name" value="S45"/>
</dbReference>
<evidence type="ECO:0000256" key="3">
    <source>
        <dbReference type="ARBA" id="ARBA00023145"/>
    </source>
</evidence>
<keyword evidence="2" id="KW-0378">Hydrolase</keyword>
<dbReference type="Proteomes" id="UP001499988">
    <property type="component" value="Unassembled WGS sequence"/>
</dbReference>
<dbReference type="Gene3D" id="2.30.120.10">
    <property type="match status" value="1"/>
</dbReference>
<dbReference type="Gene3D" id="1.10.439.10">
    <property type="entry name" value="Penicillin Amidohydrolase, domain 1"/>
    <property type="match status" value="1"/>
</dbReference>
<evidence type="ECO:0000313" key="4">
    <source>
        <dbReference type="EMBL" id="GAA4878990.1"/>
    </source>
</evidence>
<dbReference type="Gene3D" id="3.60.20.10">
    <property type="entry name" value="Glutamine Phosphoribosylpyrophosphate, subunit 1, domain 1"/>
    <property type="match status" value="1"/>
</dbReference>
<keyword evidence="3" id="KW-0865">Zymogen</keyword>
<dbReference type="PIRSF" id="PIRSF001227">
    <property type="entry name" value="Pen_acylase"/>
    <property type="match status" value="1"/>
</dbReference>
<protein>
    <submittedName>
        <fullName evidence="4">N-acylhomoserine lactone acylase HacB</fullName>
    </submittedName>
</protein>
<dbReference type="InterPro" id="IPR014395">
    <property type="entry name" value="Pen/GL7ACA/AHL_acylase"/>
</dbReference>
<dbReference type="RefSeq" id="WP_345334199.1">
    <property type="nucleotide sequence ID" value="NZ_BAABJZ010000014.1"/>
</dbReference>
<name>A0ABP9EK03_9GAMM</name>
<proteinExistence type="inferred from homology"/>
<accession>A0ABP9EK03</accession>